<dbReference type="GO" id="GO:0016868">
    <property type="term" value="F:intramolecular phosphotransferase activity"/>
    <property type="evidence" value="ECO:0007669"/>
    <property type="project" value="InterPro"/>
</dbReference>
<name>A0A328CAT4_9DELT</name>
<dbReference type="AlphaFoldDB" id="A0A328CAT4"/>
<dbReference type="Proteomes" id="UP000249169">
    <property type="component" value="Unassembled WGS sequence"/>
</dbReference>
<reference evidence="12 13" key="1">
    <citation type="submission" date="2018-05" db="EMBL/GenBank/DDBJ databases">
        <title>Lujinxingia marina gen. nov. sp. nov., a new facultative anaerobic member of the class Deltaproteobacteria, and proposal of Lujinxingaceae fam. nov.</title>
        <authorList>
            <person name="Li C.-M."/>
        </authorList>
    </citation>
    <scope>NUCLEOTIDE SEQUENCE [LARGE SCALE GENOMIC DNA]</scope>
    <source>
        <strain evidence="12 13">B210</strain>
    </source>
</reference>
<evidence type="ECO:0000259" key="8">
    <source>
        <dbReference type="Pfam" id="PF00408"/>
    </source>
</evidence>
<dbReference type="InterPro" id="IPR016055">
    <property type="entry name" value="A-D-PHexomutase_a/b/a-I/II/III"/>
</dbReference>
<dbReference type="PANTHER" id="PTHR43771">
    <property type="entry name" value="PHOSPHOMANNOMUTASE"/>
    <property type="match status" value="1"/>
</dbReference>
<keyword evidence="6" id="KW-0413">Isomerase</keyword>
<comment type="caution">
    <text evidence="12">The sequence shown here is derived from an EMBL/GenBank/DDBJ whole genome shotgun (WGS) entry which is preliminary data.</text>
</comment>
<dbReference type="SUPFAM" id="SSF53738">
    <property type="entry name" value="Phosphoglucomutase, first 3 domains"/>
    <property type="match status" value="3"/>
</dbReference>
<comment type="similarity">
    <text evidence="2 7">Belongs to the phosphohexose mutase family.</text>
</comment>
<dbReference type="CDD" id="cd03089">
    <property type="entry name" value="PMM_PGM"/>
    <property type="match status" value="1"/>
</dbReference>
<dbReference type="EMBL" id="QHKO01000001">
    <property type="protein sequence ID" value="RAL24786.1"/>
    <property type="molecule type" value="Genomic_DNA"/>
</dbReference>
<protein>
    <submittedName>
        <fullName evidence="12">Phosphomannomutase</fullName>
    </submittedName>
</protein>
<evidence type="ECO:0000256" key="7">
    <source>
        <dbReference type="RuleBase" id="RU004326"/>
    </source>
</evidence>
<feature type="domain" description="Alpha-D-phosphohexomutase C-terminal" evidence="8">
    <location>
        <begin position="374"/>
        <end position="438"/>
    </location>
</feature>
<gene>
    <name evidence="12" type="ORF">DL240_00825</name>
</gene>
<feature type="domain" description="Alpha-D-phosphohexomutase alpha/beta/alpha" evidence="10">
    <location>
        <begin position="154"/>
        <end position="253"/>
    </location>
</feature>
<dbReference type="RefSeq" id="WP_111727958.1">
    <property type="nucleotide sequence ID" value="NZ_QHKO01000001.1"/>
</dbReference>
<keyword evidence="13" id="KW-1185">Reference proteome</keyword>
<dbReference type="GO" id="GO:0000287">
    <property type="term" value="F:magnesium ion binding"/>
    <property type="evidence" value="ECO:0007669"/>
    <property type="project" value="InterPro"/>
</dbReference>
<evidence type="ECO:0000256" key="6">
    <source>
        <dbReference type="ARBA" id="ARBA00023235"/>
    </source>
</evidence>
<dbReference type="PROSITE" id="PS00710">
    <property type="entry name" value="PGM_PMM"/>
    <property type="match status" value="1"/>
</dbReference>
<dbReference type="InterPro" id="IPR036900">
    <property type="entry name" value="A-D-PHexomutase_C_sf"/>
</dbReference>
<dbReference type="InterPro" id="IPR005845">
    <property type="entry name" value="A-D-PHexomutase_a/b/a-II"/>
</dbReference>
<dbReference type="InterPro" id="IPR005846">
    <property type="entry name" value="A-D-PHexomutase_a/b/a-III"/>
</dbReference>
<dbReference type="GO" id="GO:0005975">
    <property type="term" value="P:carbohydrate metabolic process"/>
    <property type="evidence" value="ECO:0007669"/>
    <property type="project" value="InterPro"/>
</dbReference>
<evidence type="ECO:0000256" key="2">
    <source>
        <dbReference type="ARBA" id="ARBA00010231"/>
    </source>
</evidence>
<dbReference type="PANTHER" id="PTHR43771:SF2">
    <property type="entry name" value="PHOSPHOMANNOMUTASE_PHOSPHOGLUCOMUTASE"/>
    <property type="match status" value="1"/>
</dbReference>
<feature type="domain" description="Alpha-D-phosphohexomutase alpha/beta/alpha" evidence="9">
    <location>
        <begin position="4"/>
        <end position="137"/>
    </location>
</feature>
<comment type="cofactor">
    <cofactor evidence="1">
        <name>Mg(2+)</name>
        <dbReference type="ChEBI" id="CHEBI:18420"/>
    </cofactor>
</comment>
<dbReference type="InterPro" id="IPR005844">
    <property type="entry name" value="A-D-PHexomutase_a/b/a-I"/>
</dbReference>
<proteinExistence type="inferred from homology"/>
<evidence type="ECO:0000256" key="5">
    <source>
        <dbReference type="ARBA" id="ARBA00022842"/>
    </source>
</evidence>
<dbReference type="InterPro" id="IPR005843">
    <property type="entry name" value="A-D-PHexomutase_C"/>
</dbReference>
<dbReference type="Pfam" id="PF02878">
    <property type="entry name" value="PGM_PMM_I"/>
    <property type="match status" value="1"/>
</dbReference>
<accession>A0A328CAT4</accession>
<dbReference type="SUPFAM" id="SSF55957">
    <property type="entry name" value="Phosphoglucomutase, C-terminal domain"/>
    <property type="match status" value="1"/>
</dbReference>
<evidence type="ECO:0000256" key="1">
    <source>
        <dbReference type="ARBA" id="ARBA00001946"/>
    </source>
</evidence>
<keyword evidence="4 7" id="KW-0479">Metal-binding</keyword>
<dbReference type="Gene3D" id="3.30.310.50">
    <property type="entry name" value="Alpha-D-phosphohexomutase, C-terminal domain"/>
    <property type="match status" value="1"/>
</dbReference>
<dbReference type="PRINTS" id="PR00509">
    <property type="entry name" value="PGMPMM"/>
</dbReference>
<organism evidence="12 13">
    <name type="scientific">Lujinxingia litoralis</name>
    <dbReference type="NCBI Taxonomy" id="2211119"/>
    <lineage>
        <taxon>Bacteria</taxon>
        <taxon>Deltaproteobacteria</taxon>
        <taxon>Bradymonadales</taxon>
        <taxon>Lujinxingiaceae</taxon>
        <taxon>Lujinxingia</taxon>
    </lineage>
</organism>
<evidence type="ECO:0000313" key="13">
    <source>
        <dbReference type="Proteomes" id="UP000249169"/>
    </source>
</evidence>
<evidence type="ECO:0000256" key="4">
    <source>
        <dbReference type="ARBA" id="ARBA00022723"/>
    </source>
</evidence>
<evidence type="ECO:0000256" key="3">
    <source>
        <dbReference type="ARBA" id="ARBA00022553"/>
    </source>
</evidence>
<feature type="domain" description="Alpha-D-phosphohexomutase alpha/beta/alpha" evidence="11">
    <location>
        <begin position="257"/>
        <end position="367"/>
    </location>
</feature>
<dbReference type="Pfam" id="PF02879">
    <property type="entry name" value="PGM_PMM_II"/>
    <property type="match status" value="1"/>
</dbReference>
<dbReference type="OrthoDB" id="9806956at2"/>
<dbReference type="Pfam" id="PF00408">
    <property type="entry name" value="PGM_PMM_IV"/>
    <property type="match status" value="1"/>
</dbReference>
<dbReference type="Gene3D" id="3.40.120.10">
    <property type="entry name" value="Alpha-D-Glucose-1,6-Bisphosphate, subunit A, domain 3"/>
    <property type="match status" value="3"/>
</dbReference>
<evidence type="ECO:0000313" key="12">
    <source>
        <dbReference type="EMBL" id="RAL24786.1"/>
    </source>
</evidence>
<dbReference type="InterPro" id="IPR005841">
    <property type="entry name" value="Alpha-D-phosphohexomutase_SF"/>
</dbReference>
<keyword evidence="3" id="KW-0597">Phosphoprotein</keyword>
<evidence type="ECO:0000259" key="10">
    <source>
        <dbReference type="Pfam" id="PF02879"/>
    </source>
</evidence>
<keyword evidence="5 7" id="KW-0460">Magnesium</keyword>
<evidence type="ECO:0000259" key="9">
    <source>
        <dbReference type="Pfam" id="PF02878"/>
    </source>
</evidence>
<evidence type="ECO:0000259" key="11">
    <source>
        <dbReference type="Pfam" id="PF02880"/>
    </source>
</evidence>
<dbReference type="Pfam" id="PF02880">
    <property type="entry name" value="PGM_PMM_III"/>
    <property type="match status" value="1"/>
</dbReference>
<dbReference type="InterPro" id="IPR016066">
    <property type="entry name" value="A-D-PHexomutase_CS"/>
</dbReference>
<sequence length="458" mass="50349">MNAEIFRAYDIRGIADTDLNDDLVCDIGRAFATMVARRGQSQPRIGIGRDARRSSDRIFNALQRGMREAGAHVVNLGTVPTPLVYFAALTSGFHGAVQITGSHNPGEYNGFKMMIGKETLHGESIQELRRLIEARDFTTGDDLSCSAMPDLRKNYIEWIRDNISMGPRKLHIAVDSGNGVAGVIAPELLRDAISARIEELYSEPDGTFPNHHPDPTVPENLTDLIDRVQELGCDFGVAYDGDGDRIGVVDEKGQIIWGDRLMILFARQVLANNPGATIIGEVKCSQTLFDDIQAHGGVPVMARVGHSLIKAKIQETDAHLAGEMSGHIFFNDRFFGFDDALYATCRLAEILSHTDQPLSELLADVPQTHVTPEIRRDCPESIKFKVPGIVAQHFSADYETNTIDGVRVKFPQGWGLVRASNTQPVLVMRAEGQSPETRDAYLKLLDEAVAEAERTLGS</sequence>